<dbReference type="Proteomes" id="UP000063434">
    <property type="component" value="Unassembled WGS sequence"/>
</dbReference>
<protein>
    <submittedName>
        <fullName evidence="1">Uncharacterized protein</fullName>
    </submittedName>
</protein>
<proteinExistence type="predicted"/>
<evidence type="ECO:0000313" key="1">
    <source>
        <dbReference type="EMBL" id="KWV69720.1"/>
    </source>
</evidence>
<comment type="caution">
    <text evidence="1">The sequence shown here is derived from an EMBL/GenBank/DDBJ whole genome shotgun (WGS) entry which is preliminary data.</text>
</comment>
<sequence length="297" mass="32430">MLILTGNLSTQIVIAITLDPTIGQLLLKQLPTLVPHQPMTAAVRVPNPRQLPLFVVAVVRNLTIRIGLARNVALVITLIFPDRLPTAHNPYEPIVMLVGRRLIIPGKQRHQASGIVILIGRHRAHRVLLDSQPALVVVGFKVRGAVRIDALHQPRPLVMDIHLLATIGVMHGDTPVIAPGVTRVHLRKTRPMPHAARGFARAFPFPKETRATGQLAFQNDVLIVIPITLAFPDGIGRADQSSVFVIGVGNNVLFGLPHVGLTPFGAMHLIVHRDDATQLITQQQRATRTVIQPLNPP</sequence>
<reference evidence="1 2" key="1">
    <citation type="submission" date="2015-05" db="EMBL/GenBank/DDBJ databases">
        <title>A genomic and transcriptomic approach to investigate the blue pigment phenotype in Pseudomonas fluorescens.</title>
        <authorList>
            <person name="Andreani N.A."/>
            <person name="Cardazzo B."/>
        </authorList>
    </citation>
    <scope>NUCLEOTIDE SEQUENCE [LARGE SCALE GENOMIC DNA]</scope>
    <source>
        <strain evidence="1 2">Ps_40</strain>
    </source>
</reference>
<evidence type="ECO:0000313" key="2">
    <source>
        <dbReference type="Proteomes" id="UP000063434"/>
    </source>
</evidence>
<dbReference type="AlphaFoldDB" id="A0A109KI88"/>
<name>A0A109KI88_PSEFL</name>
<accession>A0A109KI88</accession>
<organism evidence="1 2">
    <name type="scientific">Pseudomonas fluorescens</name>
    <dbReference type="NCBI Taxonomy" id="294"/>
    <lineage>
        <taxon>Bacteria</taxon>
        <taxon>Pseudomonadati</taxon>
        <taxon>Pseudomonadota</taxon>
        <taxon>Gammaproteobacteria</taxon>
        <taxon>Pseudomonadales</taxon>
        <taxon>Pseudomonadaceae</taxon>
        <taxon>Pseudomonas</taxon>
    </lineage>
</organism>
<dbReference type="EMBL" id="LCYC01000064">
    <property type="protein sequence ID" value="KWV69720.1"/>
    <property type="molecule type" value="Genomic_DNA"/>
</dbReference>
<gene>
    <name evidence="1" type="ORF">PFL603g_06167</name>
</gene>